<evidence type="ECO:0000313" key="1">
    <source>
        <dbReference type="EMBL" id="GBG04900.1"/>
    </source>
</evidence>
<gene>
    <name evidence="1" type="ORF">LrDSM24759_08140</name>
</gene>
<organism evidence="1 2">
    <name type="scientific">Lactobacillus rodentium</name>
    <dbReference type="NCBI Taxonomy" id="947835"/>
    <lineage>
        <taxon>Bacteria</taxon>
        <taxon>Bacillati</taxon>
        <taxon>Bacillota</taxon>
        <taxon>Bacilli</taxon>
        <taxon>Lactobacillales</taxon>
        <taxon>Lactobacillaceae</taxon>
        <taxon>Lactobacillus</taxon>
    </lineage>
</organism>
<dbReference type="Proteomes" id="UP000257317">
    <property type="component" value="Unassembled WGS sequence"/>
</dbReference>
<sequence length="53" mass="6392">MAYKPKHEKKKKSLLEKTEEFLETTEDDKANDELIDTIQKDRDSRLEDGDFYR</sequence>
<protein>
    <submittedName>
        <fullName evidence="1">Uncharacterized protein</fullName>
    </submittedName>
</protein>
<proteinExistence type="predicted"/>
<name>A0A2Z6TF77_9LACO</name>
<keyword evidence="2" id="KW-1185">Reference proteome</keyword>
<comment type="caution">
    <text evidence="1">The sequence shown here is derived from an EMBL/GenBank/DDBJ whole genome shotgun (WGS) entry which is preliminary data.</text>
</comment>
<evidence type="ECO:0000313" key="2">
    <source>
        <dbReference type="Proteomes" id="UP000257317"/>
    </source>
</evidence>
<dbReference type="AlphaFoldDB" id="A0A2Z6TF77"/>
<reference evidence="2" key="1">
    <citation type="submission" date="2018-03" db="EMBL/GenBank/DDBJ databases">
        <title>New taxa in the Lactobacillus gasseri group.</title>
        <authorList>
            <person name="Tanizawa Y."/>
            <person name="Tohno M."/>
            <person name="Endo A."/>
            <person name="Arita M."/>
        </authorList>
    </citation>
    <scope>NUCLEOTIDE SEQUENCE [LARGE SCALE GENOMIC DNA]</scope>
    <source>
        <strain evidence="2">DSM 24759</strain>
    </source>
</reference>
<dbReference type="RefSeq" id="WP_157964236.1">
    <property type="nucleotide sequence ID" value="NZ_BFBY01000005.1"/>
</dbReference>
<dbReference type="EMBL" id="BFBY01000005">
    <property type="protein sequence ID" value="GBG04900.1"/>
    <property type="molecule type" value="Genomic_DNA"/>
</dbReference>
<accession>A0A2Z6TF77</accession>